<evidence type="ECO:0000259" key="6">
    <source>
        <dbReference type="Pfam" id="PF00324"/>
    </source>
</evidence>
<feature type="transmembrane region" description="Helical" evidence="5">
    <location>
        <begin position="85"/>
        <end position="109"/>
    </location>
</feature>
<comment type="subcellular location">
    <subcellularLocation>
        <location evidence="1">Membrane</location>
        <topology evidence="1">Multi-pass membrane protein</topology>
    </subcellularLocation>
</comment>
<dbReference type="InterPro" id="IPR004841">
    <property type="entry name" value="AA-permease/SLC12A_dom"/>
</dbReference>
<dbReference type="AlphaFoldDB" id="A0A9P5HGL8"/>
<feature type="transmembrane region" description="Helical" evidence="5">
    <location>
        <begin position="233"/>
        <end position="252"/>
    </location>
</feature>
<comment type="caution">
    <text evidence="7">The sequence shown here is derived from an EMBL/GenBank/DDBJ whole genome shotgun (WGS) entry which is preliminary data.</text>
</comment>
<feature type="domain" description="Amino acid permease/ SLC12A" evidence="6">
    <location>
        <begin position="15"/>
        <end position="252"/>
    </location>
</feature>
<organism evidence="7 8">
    <name type="scientific">Cylindrodendrum hubeiense</name>
    <dbReference type="NCBI Taxonomy" id="595255"/>
    <lineage>
        <taxon>Eukaryota</taxon>
        <taxon>Fungi</taxon>
        <taxon>Dikarya</taxon>
        <taxon>Ascomycota</taxon>
        <taxon>Pezizomycotina</taxon>
        <taxon>Sordariomycetes</taxon>
        <taxon>Hypocreomycetidae</taxon>
        <taxon>Hypocreales</taxon>
        <taxon>Nectriaceae</taxon>
        <taxon>Cylindrodendrum</taxon>
    </lineage>
</organism>
<evidence type="ECO:0000256" key="2">
    <source>
        <dbReference type="ARBA" id="ARBA00022692"/>
    </source>
</evidence>
<reference evidence="7" key="1">
    <citation type="submission" date="2020-03" db="EMBL/GenBank/DDBJ databases">
        <title>Draft Genome Sequence of Cylindrodendrum hubeiense.</title>
        <authorList>
            <person name="Buettner E."/>
            <person name="Kellner H."/>
        </authorList>
    </citation>
    <scope>NUCLEOTIDE SEQUENCE</scope>
    <source>
        <strain evidence="7">IHI 201604</strain>
    </source>
</reference>
<dbReference type="Proteomes" id="UP000722485">
    <property type="component" value="Unassembled WGS sequence"/>
</dbReference>
<evidence type="ECO:0000313" key="8">
    <source>
        <dbReference type="Proteomes" id="UP000722485"/>
    </source>
</evidence>
<feature type="transmembrane region" description="Helical" evidence="5">
    <location>
        <begin position="259"/>
        <end position="281"/>
    </location>
</feature>
<evidence type="ECO:0000256" key="5">
    <source>
        <dbReference type="SAM" id="Phobius"/>
    </source>
</evidence>
<dbReference type="Gene3D" id="1.20.1740.10">
    <property type="entry name" value="Amino acid/polyamine transporter I"/>
    <property type="match status" value="1"/>
</dbReference>
<dbReference type="GO" id="GO:0015171">
    <property type="term" value="F:amino acid transmembrane transporter activity"/>
    <property type="evidence" value="ECO:0007669"/>
    <property type="project" value="TreeGrafter"/>
</dbReference>
<sequence>MWANRFGGKGYACAIYTEITIAAAEITAVTGCMACWVSDLEVIPGKYLLSFKVPDINPAAWVTVILALYVSLNVFPVRYYGEFEFWFASLKIMLILGLILMTFIMMLGGNPNHDRFGFRYWKDPGPMNTLYTDGALGRFLGFWSSMRLAGFTIGGPHFIAMTAPETINPRRNVPKVIRRVFWRILLFYICGAICIGVLVPYNDPALLEAISTGSGVSYSPFVVGMFKHGLNGTLPHIMNFCVLTSAASCGNVRGVATPIVIPIAMVLMCIIIITNGFAVFIEGNWSTQGFLVAYFGVFFPIFVFLAYSAIKRGPRWVDPCTADIYSGIAEADADEEYWKAHYVPPQTPFQKFMDWLL</sequence>
<accession>A0A9P5HGL8</accession>
<keyword evidence="4 5" id="KW-0472">Membrane</keyword>
<dbReference type="GO" id="GO:0016020">
    <property type="term" value="C:membrane"/>
    <property type="evidence" value="ECO:0007669"/>
    <property type="project" value="UniProtKB-SubCell"/>
</dbReference>
<keyword evidence="2 5" id="KW-0812">Transmembrane</keyword>
<keyword evidence="8" id="KW-1185">Reference proteome</keyword>
<feature type="transmembrane region" description="Helical" evidence="5">
    <location>
        <begin position="287"/>
        <end position="307"/>
    </location>
</feature>
<dbReference type="Pfam" id="PF00324">
    <property type="entry name" value="AA_permease"/>
    <property type="match status" value="1"/>
</dbReference>
<evidence type="ECO:0000256" key="4">
    <source>
        <dbReference type="ARBA" id="ARBA00023136"/>
    </source>
</evidence>
<gene>
    <name evidence="7" type="ORF">G7Z17_g5660</name>
</gene>
<protein>
    <recommendedName>
        <fullName evidence="6">Amino acid permease/ SLC12A domain-containing protein</fullName>
    </recommendedName>
</protein>
<name>A0A9P5HGL8_9HYPO</name>
<evidence type="ECO:0000256" key="3">
    <source>
        <dbReference type="ARBA" id="ARBA00022989"/>
    </source>
</evidence>
<dbReference type="PANTHER" id="PTHR43341:SF39">
    <property type="entry name" value="AMINO ACID TRANSPORTER (EUROFUNG)-RELATED"/>
    <property type="match status" value="1"/>
</dbReference>
<dbReference type="PANTHER" id="PTHR43341">
    <property type="entry name" value="AMINO ACID PERMEASE"/>
    <property type="match status" value="1"/>
</dbReference>
<feature type="transmembrane region" description="Helical" evidence="5">
    <location>
        <begin position="59"/>
        <end position="79"/>
    </location>
</feature>
<keyword evidence="3 5" id="KW-1133">Transmembrane helix</keyword>
<dbReference type="EMBL" id="JAANBB010000097">
    <property type="protein sequence ID" value="KAF7550491.1"/>
    <property type="molecule type" value="Genomic_DNA"/>
</dbReference>
<dbReference type="OrthoDB" id="3900342at2759"/>
<evidence type="ECO:0000256" key="1">
    <source>
        <dbReference type="ARBA" id="ARBA00004141"/>
    </source>
</evidence>
<proteinExistence type="predicted"/>
<feature type="transmembrane region" description="Helical" evidence="5">
    <location>
        <begin position="180"/>
        <end position="201"/>
    </location>
</feature>
<evidence type="ECO:0000313" key="7">
    <source>
        <dbReference type="EMBL" id="KAF7550491.1"/>
    </source>
</evidence>
<dbReference type="InterPro" id="IPR050524">
    <property type="entry name" value="APC_YAT"/>
</dbReference>